<evidence type="ECO:0000313" key="4">
    <source>
        <dbReference type="Proteomes" id="UP001589818"/>
    </source>
</evidence>
<keyword evidence="1" id="KW-0472">Membrane</keyword>
<keyword evidence="4" id="KW-1185">Reference proteome</keyword>
<comment type="caution">
    <text evidence="3">The sequence shown here is derived from an EMBL/GenBank/DDBJ whole genome shotgun (WGS) entry which is preliminary data.</text>
</comment>
<feature type="domain" description="B box-type" evidence="2">
    <location>
        <begin position="1"/>
        <end position="31"/>
    </location>
</feature>
<name>A0ABV6JER2_9BACL</name>
<evidence type="ECO:0000256" key="1">
    <source>
        <dbReference type="SAM" id="Phobius"/>
    </source>
</evidence>
<feature type="transmembrane region" description="Helical" evidence="1">
    <location>
        <begin position="180"/>
        <end position="204"/>
    </location>
</feature>
<keyword evidence="1" id="KW-1133">Transmembrane helix</keyword>
<protein>
    <recommendedName>
        <fullName evidence="2">B box-type domain-containing protein</fullName>
    </recommendedName>
</protein>
<evidence type="ECO:0000313" key="3">
    <source>
        <dbReference type="EMBL" id="MFC0394347.1"/>
    </source>
</evidence>
<feature type="transmembrane region" description="Helical" evidence="1">
    <location>
        <begin position="95"/>
        <end position="120"/>
    </location>
</feature>
<evidence type="ECO:0000259" key="2">
    <source>
        <dbReference type="PROSITE" id="PS50119"/>
    </source>
</evidence>
<dbReference type="RefSeq" id="WP_204815497.1">
    <property type="nucleotide sequence ID" value="NZ_JANHOF010000001.1"/>
</dbReference>
<organism evidence="3 4">
    <name type="scientific">Paenibacillus mendelii</name>
    <dbReference type="NCBI Taxonomy" id="206163"/>
    <lineage>
        <taxon>Bacteria</taxon>
        <taxon>Bacillati</taxon>
        <taxon>Bacillota</taxon>
        <taxon>Bacilli</taxon>
        <taxon>Bacillales</taxon>
        <taxon>Paenibacillaceae</taxon>
        <taxon>Paenibacillus</taxon>
    </lineage>
</organism>
<reference evidence="3 4" key="1">
    <citation type="submission" date="2024-09" db="EMBL/GenBank/DDBJ databases">
        <authorList>
            <person name="Sun Q."/>
            <person name="Mori K."/>
        </authorList>
    </citation>
    <scope>NUCLEOTIDE SEQUENCE [LARGE SCALE GENOMIC DNA]</scope>
    <source>
        <strain evidence="3 4">CCM 4839</strain>
    </source>
</reference>
<dbReference type="InterPro" id="IPR000315">
    <property type="entry name" value="Znf_B-box"/>
</dbReference>
<accession>A0ABV6JER2</accession>
<dbReference type="PROSITE" id="PS50119">
    <property type="entry name" value="ZF_BBOX"/>
    <property type="match status" value="1"/>
</dbReference>
<keyword evidence="1" id="KW-0812">Transmembrane</keyword>
<gene>
    <name evidence="3" type="ORF">ACFFJ8_23665</name>
</gene>
<sequence>MNCYFHPEESSVVQCKGCRKQLCRNCHDIEHPEYCFVCSLENSNRNVAIPEKKKIRGGVNHRILQVIGWYEIVGGLFGLLVIVLGAANIGLFNNLYLAMIYLVFLLLFMLSIAAGVLMVLKKKAGRKLTIFIQILQVPQFIVKGTYYSFCAGAQLSLQFFGGMESGFRLNIGIFSEFKFYINTIFYTSMVSINIIPLLVIYFILKSRRKAETMTADVNVTP</sequence>
<dbReference type="Proteomes" id="UP001589818">
    <property type="component" value="Unassembled WGS sequence"/>
</dbReference>
<proteinExistence type="predicted"/>
<feature type="transmembrane region" description="Helical" evidence="1">
    <location>
        <begin position="140"/>
        <end position="160"/>
    </location>
</feature>
<feature type="transmembrane region" description="Helical" evidence="1">
    <location>
        <begin position="63"/>
        <end position="89"/>
    </location>
</feature>
<dbReference type="EMBL" id="JBHLVF010000041">
    <property type="protein sequence ID" value="MFC0394347.1"/>
    <property type="molecule type" value="Genomic_DNA"/>
</dbReference>